<dbReference type="EMBL" id="SNRW01035712">
    <property type="protein sequence ID" value="KAA6354788.1"/>
    <property type="molecule type" value="Genomic_DNA"/>
</dbReference>
<accession>A0A5J4T995</accession>
<organism evidence="2 3">
    <name type="scientific">Streblomastix strix</name>
    <dbReference type="NCBI Taxonomy" id="222440"/>
    <lineage>
        <taxon>Eukaryota</taxon>
        <taxon>Metamonada</taxon>
        <taxon>Preaxostyla</taxon>
        <taxon>Oxymonadida</taxon>
        <taxon>Streblomastigidae</taxon>
        <taxon>Streblomastix</taxon>
    </lineage>
</organism>
<evidence type="ECO:0000256" key="1">
    <source>
        <dbReference type="SAM" id="MobiDB-lite"/>
    </source>
</evidence>
<feature type="non-terminal residue" evidence="2">
    <location>
        <position position="212"/>
    </location>
</feature>
<dbReference type="InterPro" id="IPR011010">
    <property type="entry name" value="DNA_brk_join_enz"/>
</dbReference>
<dbReference type="SUPFAM" id="SSF56349">
    <property type="entry name" value="DNA breaking-rejoining enzymes"/>
    <property type="match status" value="1"/>
</dbReference>
<dbReference type="GO" id="GO:0003677">
    <property type="term" value="F:DNA binding"/>
    <property type="evidence" value="ECO:0007669"/>
    <property type="project" value="InterPro"/>
</dbReference>
<reference evidence="2 3" key="1">
    <citation type="submission" date="2019-03" db="EMBL/GenBank/DDBJ databases">
        <title>Single cell metagenomics reveals metabolic interactions within the superorganism composed of flagellate Streblomastix strix and complex community of Bacteroidetes bacteria on its surface.</title>
        <authorList>
            <person name="Treitli S.C."/>
            <person name="Kolisko M."/>
            <person name="Husnik F."/>
            <person name="Keeling P."/>
            <person name="Hampl V."/>
        </authorList>
    </citation>
    <scope>NUCLEOTIDE SEQUENCE [LARGE SCALE GENOMIC DNA]</scope>
    <source>
        <strain evidence="2">ST1C</strain>
    </source>
</reference>
<proteinExistence type="predicted"/>
<dbReference type="AlphaFoldDB" id="A0A5J4T995"/>
<dbReference type="OrthoDB" id="6769862at2759"/>
<sequence length="212" mass="23968">MYESMRKAISSIIGLVTGKRLGQDYITQTVARGIRKIDLRQAKYKFIWEAQILRNYLQQFGYKTSLQEQSLQEKVVTLLLLEHSLRISELQKIEIGSVNVNREQNSISIKTRLKTSDILTTNTLDEDPNVSKIGALSDDHIRNLIKKFKKQAGLDVSLFSAYSFKAAGFSDAQRKGLKRGLPTRAPDFPLGNQGASAKPRRQRRMPPCQNGT</sequence>
<evidence type="ECO:0000313" key="3">
    <source>
        <dbReference type="Proteomes" id="UP000324800"/>
    </source>
</evidence>
<name>A0A5J4T995_9EUKA</name>
<evidence type="ECO:0000313" key="2">
    <source>
        <dbReference type="EMBL" id="KAA6354788.1"/>
    </source>
</evidence>
<dbReference type="Proteomes" id="UP000324800">
    <property type="component" value="Unassembled WGS sequence"/>
</dbReference>
<gene>
    <name evidence="2" type="ORF">EZS28_049685</name>
</gene>
<evidence type="ECO:0008006" key="4">
    <source>
        <dbReference type="Google" id="ProtNLM"/>
    </source>
</evidence>
<feature type="region of interest" description="Disordered" evidence="1">
    <location>
        <begin position="175"/>
        <end position="212"/>
    </location>
</feature>
<protein>
    <recommendedName>
        <fullName evidence="4">Tyr recombinase domain-containing protein</fullName>
    </recommendedName>
</protein>
<comment type="caution">
    <text evidence="2">The sequence shown here is derived from an EMBL/GenBank/DDBJ whole genome shotgun (WGS) entry which is preliminary data.</text>
</comment>